<evidence type="ECO:0000256" key="5">
    <source>
        <dbReference type="ARBA" id="ARBA00022989"/>
    </source>
</evidence>
<comment type="subcellular location">
    <subcellularLocation>
        <location evidence="1">Membrane</location>
        <topology evidence="1">Multi-pass membrane protein</topology>
    </subcellularLocation>
</comment>
<evidence type="ECO:0000256" key="3">
    <source>
        <dbReference type="ARBA" id="ARBA00022448"/>
    </source>
</evidence>
<organism evidence="8 9">
    <name type="scientific">Prymnesium parvum</name>
    <name type="common">Toxic golden alga</name>
    <dbReference type="NCBI Taxonomy" id="97485"/>
    <lineage>
        <taxon>Eukaryota</taxon>
        <taxon>Haptista</taxon>
        <taxon>Haptophyta</taxon>
        <taxon>Prymnesiophyceae</taxon>
        <taxon>Prymnesiales</taxon>
        <taxon>Prymnesiaceae</taxon>
        <taxon>Prymnesium</taxon>
    </lineage>
</organism>
<keyword evidence="6 7" id="KW-0472">Membrane</keyword>
<evidence type="ECO:0000256" key="6">
    <source>
        <dbReference type="ARBA" id="ARBA00023136"/>
    </source>
</evidence>
<keyword evidence="5 7" id="KW-1133">Transmembrane helix</keyword>
<dbReference type="Gene3D" id="1.20.1250.20">
    <property type="entry name" value="MFS general substrate transporter like domains"/>
    <property type="match status" value="1"/>
</dbReference>
<feature type="transmembrane region" description="Helical" evidence="7">
    <location>
        <begin position="525"/>
        <end position="553"/>
    </location>
</feature>
<feature type="transmembrane region" description="Helical" evidence="7">
    <location>
        <begin position="121"/>
        <end position="139"/>
    </location>
</feature>
<protein>
    <recommendedName>
        <fullName evidence="10">Folate/biopterin transporter</fullName>
    </recommendedName>
</protein>
<evidence type="ECO:0000256" key="4">
    <source>
        <dbReference type="ARBA" id="ARBA00022692"/>
    </source>
</evidence>
<evidence type="ECO:0000313" key="8">
    <source>
        <dbReference type="EMBL" id="KAL1519709.1"/>
    </source>
</evidence>
<dbReference type="PANTHER" id="PTHR31585">
    <property type="entry name" value="FOLATE-BIOPTERIN TRANSPORTER 1, CHLOROPLASTIC"/>
    <property type="match status" value="1"/>
</dbReference>
<keyword evidence="4 7" id="KW-0812">Transmembrane</keyword>
<evidence type="ECO:0008006" key="10">
    <source>
        <dbReference type="Google" id="ProtNLM"/>
    </source>
</evidence>
<proteinExistence type="inferred from homology"/>
<sequence>MVDRSATPSADRSSEVCESSSWHEWFDRRGSSYTASLMHIGAGQSFLAFGAPLTAAAPSITPHASFANVATNVLSRRSTASRHDERSRPSCLSERSGTYESLLLSEESAPKFVPSSRYRSMATLLPCLYLAIGLANNLQGVSWRQFLIKGVDLDPADQAFLGGVIGALPWNLKLLVAFTSDVAPICGRRRVPYLVLGLLLQGASWLLLCLLGASIGFRCLALQQFVATLGQVIVGVICDSLVVETCQEERGDAVGQLQASVQLCFASGGLVGTLLSGWLPDYARVSHTAMFAARGAAALSLIPSLALVTEKPLPPPGEERRGVREAARDVWGAMKSFRILKPLVFIWVFAACPASTDAFNTYLLQASPLCHYVGSNATALANGTCVAQSNEATTADFCAALGSPSECNSQWGGLAFSSATFAYVGLLGSAGSVLGNFLYLKWFRSASWHAMFAGTVIVAAASSALQLLLMFRDANGQTVCSRLHMPPVLFALGDDVIVATANQLLAMPILVLMARMCPDGAESTVYALVTSVQMVGSTVGGVISQTATAAFAITNTDFSSLWMLTIVSSTSKLIALVFLPLVPRDAAVNSTPAGSAIWSGLMILSLFLGGLTWAFIQIGMSLG</sequence>
<gene>
    <name evidence="8" type="ORF">AB1Y20_023219</name>
</gene>
<accession>A0AB34JD73</accession>
<feature type="transmembrane region" description="Helical" evidence="7">
    <location>
        <begin position="159"/>
        <end position="179"/>
    </location>
</feature>
<dbReference type="EMBL" id="JBGBPQ010000009">
    <property type="protein sequence ID" value="KAL1519709.1"/>
    <property type="molecule type" value="Genomic_DNA"/>
</dbReference>
<feature type="transmembrane region" description="Helical" evidence="7">
    <location>
        <begin position="594"/>
        <end position="616"/>
    </location>
</feature>
<dbReference type="Proteomes" id="UP001515480">
    <property type="component" value="Unassembled WGS sequence"/>
</dbReference>
<feature type="transmembrane region" description="Helical" evidence="7">
    <location>
        <begin position="451"/>
        <end position="469"/>
    </location>
</feature>
<feature type="transmembrane region" description="Helical" evidence="7">
    <location>
        <begin position="421"/>
        <end position="439"/>
    </location>
</feature>
<evidence type="ECO:0000256" key="7">
    <source>
        <dbReference type="SAM" id="Phobius"/>
    </source>
</evidence>
<comment type="similarity">
    <text evidence="2">Belongs to the major facilitator superfamily. Folate-biopterin transporter (TC 2.A.71) family.</text>
</comment>
<comment type="caution">
    <text evidence="8">The sequence shown here is derived from an EMBL/GenBank/DDBJ whole genome shotgun (WGS) entry which is preliminary data.</text>
</comment>
<feature type="transmembrane region" description="Helical" evidence="7">
    <location>
        <begin position="489"/>
        <end position="513"/>
    </location>
</feature>
<dbReference type="GO" id="GO:0016020">
    <property type="term" value="C:membrane"/>
    <property type="evidence" value="ECO:0007669"/>
    <property type="project" value="UniProtKB-SubCell"/>
</dbReference>
<evidence type="ECO:0000256" key="1">
    <source>
        <dbReference type="ARBA" id="ARBA00004141"/>
    </source>
</evidence>
<keyword evidence="3" id="KW-0813">Transport</keyword>
<evidence type="ECO:0000313" key="9">
    <source>
        <dbReference type="Proteomes" id="UP001515480"/>
    </source>
</evidence>
<dbReference type="AlphaFoldDB" id="A0AB34JD73"/>
<name>A0AB34JD73_PRYPA</name>
<evidence type="ECO:0000256" key="2">
    <source>
        <dbReference type="ARBA" id="ARBA00007015"/>
    </source>
</evidence>
<keyword evidence="9" id="KW-1185">Reference proteome</keyword>
<dbReference type="SUPFAM" id="SSF103473">
    <property type="entry name" value="MFS general substrate transporter"/>
    <property type="match status" value="1"/>
</dbReference>
<dbReference type="InterPro" id="IPR036259">
    <property type="entry name" value="MFS_trans_sf"/>
</dbReference>
<dbReference type="PANTHER" id="PTHR31585:SF0">
    <property type="entry name" value="FOLATE-BIOPTERIN TRANSPORTER 1, CHLOROPLASTIC"/>
    <property type="match status" value="1"/>
</dbReference>
<dbReference type="InterPro" id="IPR039309">
    <property type="entry name" value="BT1"/>
</dbReference>
<reference evidence="8 9" key="1">
    <citation type="journal article" date="2024" name="Science">
        <title>Giant polyketide synthase enzymes in the biosynthesis of giant marine polyether toxins.</title>
        <authorList>
            <person name="Fallon T.R."/>
            <person name="Shende V.V."/>
            <person name="Wierzbicki I.H."/>
            <person name="Pendleton A.L."/>
            <person name="Watervoot N.F."/>
            <person name="Auber R.P."/>
            <person name="Gonzalez D.J."/>
            <person name="Wisecaver J.H."/>
            <person name="Moore B.S."/>
        </authorList>
    </citation>
    <scope>NUCLEOTIDE SEQUENCE [LARGE SCALE GENOMIC DNA]</scope>
    <source>
        <strain evidence="8 9">12B1</strain>
    </source>
</reference>
<feature type="transmembrane region" description="Helical" evidence="7">
    <location>
        <begin position="559"/>
        <end position="582"/>
    </location>
</feature>
<feature type="transmembrane region" description="Helical" evidence="7">
    <location>
        <begin position="191"/>
        <end position="215"/>
    </location>
</feature>
<dbReference type="Pfam" id="PF03092">
    <property type="entry name" value="BT1"/>
    <property type="match status" value="1"/>
</dbReference>